<dbReference type="Proteomes" id="UP000503011">
    <property type="component" value="Chromosome"/>
</dbReference>
<dbReference type="KEGG" id="psuu:Psuf_029420"/>
<evidence type="ECO:0000313" key="4">
    <source>
        <dbReference type="Proteomes" id="UP000503011"/>
    </source>
</evidence>
<dbReference type="EMBL" id="AP022871">
    <property type="protein sequence ID" value="BCB85629.1"/>
    <property type="molecule type" value="Genomic_DNA"/>
</dbReference>
<gene>
    <name evidence="3" type="ORF">Psuf_029420</name>
</gene>
<evidence type="ECO:0000313" key="3">
    <source>
        <dbReference type="EMBL" id="BCB85629.1"/>
    </source>
</evidence>
<evidence type="ECO:0000256" key="1">
    <source>
        <dbReference type="SAM" id="SignalP"/>
    </source>
</evidence>
<feature type="chain" id="PRO_5038622497" description="Septum formation-related domain-containing protein" evidence="1">
    <location>
        <begin position="25"/>
        <end position="302"/>
    </location>
</feature>
<evidence type="ECO:0000259" key="2">
    <source>
        <dbReference type="Pfam" id="PF13845"/>
    </source>
</evidence>
<accession>A0A6F8YHY8</accession>
<dbReference type="Pfam" id="PF13845">
    <property type="entry name" value="Septum_form"/>
    <property type="match status" value="1"/>
</dbReference>
<name>A0A6F8YHY8_9ACTN</name>
<feature type="domain" description="Septum formation-related" evidence="2">
    <location>
        <begin position="48"/>
        <end position="275"/>
    </location>
</feature>
<feature type="signal peptide" evidence="1">
    <location>
        <begin position="1"/>
        <end position="24"/>
    </location>
</feature>
<keyword evidence="4" id="KW-1185">Reference proteome</keyword>
<dbReference type="RefSeq" id="WP_173157351.1">
    <property type="nucleotide sequence ID" value="NZ_AP022871.1"/>
</dbReference>
<dbReference type="InterPro" id="IPR026004">
    <property type="entry name" value="Septum_form"/>
</dbReference>
<sequence>MRRWIAAIALGGATTLLFSGCGNPAGTDGDLTDDWAAVSEPQPFVPQAGVCHSGDYADTAYLSSFSPVDCASTHRLETVHVGAFTGKAASGAAPPAKGSPEIRAAYAECDAKTKEFVGSDWRNGRLWLGVVLPSPQAWAGGSRWFRCDITEVTNVEDNGDATSRTGSVKGALRSASPLSLGCYQVKLARDSSIDTMPAVQCTKNHNSEFVGVYNAPEGAYPSKSADWDKLHNECRKIIASYTGVPNDGNLQYRTGVVSLPSNEAEWEGGNRGVRCYLWLSQRAVNRSLKGAGPNGFPIQYRK</sequence>
<reference evidence="3 4" key="1">
    <citation type="submission" date="2020-03" db="EMBL/GenBank/DDBJ databases">
        <title>Whole genome shotgun sequence of Phytohabitans suffuscus NBRC 105367.</title>
        <authorList>
            <person name="Komaki H."/>
            <person name="Tamura T."/>
        </authorList>
    </citation>
    <scope>NUCLEOTIDE SEQUENCE [LARGE SCALE GENOMIC DNA]</scope>
    <source>
        <strain evidence="3 4">NBRC 105367</strain>
    </source>
</reference>
<protein>
    <recommendedName>
        <fullName evidence="2">Septum formation-related domain-containing protein</fullName>
    </recommendedName>
</protein>
<keyword evidence="1" id="KW-0732">Signal</keyword>
<reference evidence="3 4" key="2">
    <citation type="submission" date="2020-03" db="EMBL/GenBank/DDBJ databases">
        <authorList>
            <person name="Ichikawa N."/>
            <person name="Kimura A."/>
            <person name="Kitahashi Y."/>
            <person name="Uohara A."/>
        </authorList>
    </citation>
    <scope>NUCLEOTIDE SEQUENCE [LARGE SCALE GENOMIC DNA]</scope>
    <source>
        <strain evidence="3 4">NBRC 105367</strain>
    </source>
</reference>
<proteinExistence type="predicted"/>
<organism evidence="3 4">
    <name type="scientific">Phytohabitans suffuscus</name>
    <dbReference type="NCBI Taxonomy" id="624315"/>
    <lineage>
        <taxon>Bacteria</taxon>
        <taxon>Bacillati</taxon>
        <taxon>Actinomycetota</taxon>
        <taxon>Actinomycetes</taxon>
        <taxon>Micromonosporales</taxon>
        <taxon>Micromonosporaceae</taxon>
    </lineage>
</organism>
<dbReference type="PROSITE" id="PS51257">
    <property type="entry name" value="PROKAR_LIPOPROTEIN"/>
    <property type="match status" value="1"/>
</dbReference>
<dbReference type="AlphaFoldDB" id="A0A6F8YHY8"/>